<proteinExistence type="predicted"/>
<dbReference type="EMBL" id="PDUG01000004">
    <property type="protein sequence ID" value="PIC36360.1"/>
    <property type="molecule type" value="Genomic_DNA"/>
</dbReference>
<dbReference type="PANTHER" id="PTHR21503:SF8">
    <property type="entry name" value="F-BOX ASSOCIATED DOMAIN-CONTAINING PROTEIN-RELATED"/>
    <property type="match status" value="1"/>
</dbReference>
<evidence type="ECO:0000313" key="3">
    <source>
        <dbReference type="EMBL" id="PIC36360.1"/>
    </source>
</evidence>
<dbReference type="InterPro" id="IPR001810">
    <property type="entry name" value="F-box_dom"/>
</dbReference>
<organism evidence="3 4">
    <name type="scientific">Caenorhabditis nigoni</name>
    <dbReference type="NCBI Taxonomy" id="1611254"/>
    <lineage>
        <taxon>Eukaryota</taxon>
        <taxon>Metazoa</taxon>
        <taxon>Ecdysozoa</taxon>
        <taxon>Nematoda</taxon>
        <taxon>Chromadorea</taxon>
        <taxon>Rhabditida</taxon>
        <taxon>Rhabditina</taxon>
        <taxon>Rhabditomorpha</taxon>
        <taxon>Rhabditoidea</taxon>
        <taxon>Rhabditidae</taxon>
        <taxon>Peloderinae</taxon>
        <taxon>Caenorhabditis</taxon>
    </lineage>
</organism>
<dbReference type="OrthoDB" id="414826at2759"/>
<comment type="caution">
    <text evidence="3">The sequence shown here is derived from an EMBL/GenBank/DDBJ whole genome shotgun (WGS) entry which is preliminary data.</text>
</comment>
<dbReference type="SMART" id="SM00198">
    <property type="entry name" value="SCP"/>
    <property type="match status" value="1"/>
</dbReference>
<name>A0A2G5U9Y8_9PELO</name>
<evidence type="ECO:0000259" key="2">
    <source>
        <dbReference type="PROSITE" id="PS50181"/>
    </source>
</evidence>
<sequence length="481" mass="55310">MKLMFLILVLLGCSSAQLRKDTQDSLVNAHNDLRSSVAKGMFLKGTRVPKASNMRKMKWDSSLATAAQNLANSCPNEQYNGAEYGENVFVWYTKVPQTVDSIGVLAGQFWYSEFGKGSNATNLNNIITKKTQMALAEIDSIGCAVKNCRTDPSKGILIKYVAVCKYRVPFSRQIMRIRSYPSLINRQIIQEMNPSANFMLSKTSKKMKDLVKNNIYKVDQVWVDFSLNVAFVIEIDGKIYKVLDLSDDRVLRKGMYRFLINTVMLHSSVVDDYREILTNHNYICEIFKCESSRISVVDSSEAFIDSQFHIEDSYEFLWNVDFCHLRVLGSPPSMKIPHLIVDNSQFKTMDFMNYYDGKNIVLKNAWLDDGLGGVLILNWIMESRENVVSFIAFQDAQKVSDQSRVVAFLNSKRNAITEERVEDWNPAKRDRFYKYDSIIANHHVFPEDTFDCEHGYDIVREDGKRATVKVSPNYFMFFVWP</sequence>
<feature type="signal peptide" evidence="1">
    <location>
        <begin position="1"/>
        <end position="16"/>
    </location>
</feature>
<gene>
    <name evidence="3" type="primary">Cnig_chr_IV.g15392</name>
    <name evidence="3" type="ORF">B9Z55_015392</name>
</gene>
<protein>
    <recommendedName>
        <fullName evidence="2">F-box domain-containing protein</fullName>
    </recommendedName>
</protein>
<dbReference type="InterPro" id="IPR035940">
    <property type="entry name" value="CAP_sf"/>
</dbReference>
<dbReference type="PROSITE" id="PS50181">
    <property type="entry name" value="FBOX"/>
    <property type="match status" value="1"/>
</dbReference>
<dbReference type="InterPro" id="IPR014044">
    <property type="entry name" value="CAP_dom"/>
</dbReference>
<evidence type="ECO:0000256" key="1">
    <source>
        <dbReference type="SAM" id="SignalP"/>
    </source>
</evidence>
<keyword evidence="4" id="KW-1185">Reference proteome</keyword>
<feature type="chain" id="PRO_5013734440" description="F-box domain-containing protein" evidence="1">
    <location>
        <begin position="17"/>
        <end position="481"/>
    </location>
</feature>
<feature type="domain" description="F-box" evidence="2">
    <location>
        <begin position="174"/>
        <end position="225"/>
    </location>
</feature>
<dbReference type="Proteomes" id="UP000230233">
    <property type="component" value="Chromosome IV"/>
</dbReference>
<reference evidence="4" key="1">
    <citation type="submission" date="2017-10" db="EMBL/GenBank/DDBJ databases">
        <title>Rapid genome shrinkage in a self-fertile nematode reveals novel sperm competition proteins.</title>
        <authorList>
            <person name="Yin D."/>
            <person name="Schwarz E.M."/>
            <person name="Thomas C.G."/>
            <person name="Felde R.L."/>
            <person name="Korf I.F."/>
            <person name="Cutter A.D."/>
            <person name="Schartner C.M."/>
            <person name="Ralston E.J."/>
            <person name="Meyer B.J."/>
            <person name="Haag E.S."/>
        </authorList>
    </citation>
    <scope>NUCLEOTIDE SEQUENCE [LARGE SCALE GENOMIC DNA]</scope>
    <source>
        <strain evidence="4">JU1422</strain>
    </source>
</reference>
<evidence type="ECO:0000313" key="4">
    <source>
        <dbReference type="Proteomes" id="UP000230233"/>
    </source>
</evidence>
<dbReference type="Pfam" id="PF00188">
    <property type="entry name" value="CAP"/>
    <property type="match status" value="1"/>
</dbReference>
<dbReference type="AlphaFoldDB" id="A0A2G5U9Y8"/>
<dbReference type="PANTHER" id="PTHR21503">
    <property type="entry name" value="F-BOX-CONTAINING HYPOTHETICAL PROTEIN C.ELEGANS"/>
    <property type="match status" value="1"/>
</dbReference>
<dbReference type="SUPFAM" id="SSF55797">
    <property type="entry name" value="PR-1-like"/>
    <property type="match status" value="1"/>
</dbReference>
<dbReference type="STRING" id="1611254.A0A2G5U9Y8"/>
<accession>A0A2G5U9Y8</accession>
<dbReference type="Gene3D" id="3.40.33.10">
    <property type="entry name" value="CAP"/>
    <property type="match status" value="1"/>
</dbReference>
<keyword evidence="1" id="KW-0732">Signal</keyword>
<dbReference type="CDD" id="cd05380">
    <property type="entry name" value="CAP_euk"/>
    <property type="match status" value="1"/>
</dbReference>